<reference evidence="4" key="3">
    <citation type="submission" date="2025-04" db="UniProtKB">
        <authorList>
            <consortium name="RefSeq"/>
        </authorList>
    </citation>
    <scope>IDENTIFICATION</scope>
    <source>
        <strain evidence="4">CBS 781.70</strain>
    </source>
</reference>
<reference evidence="2 4" key="1">
    <citation type="submission" date="2020-01" db="EMBL/GenBank/DDBJ databases">
        <authorList>
            <consortium name="DOE Joint Genome Institute"/>
            <person name="Haridas S."/>
            <person name="Albert R."/>
            <person name="Binder M."/>
            <person name="Bloem J."/>
            <person name="Labutti K."/>
            <person name="Salamov A."/>
            <person name="Andreopoulos B."/>
            <person name="Baker S.E."/>
            <person name="Barry K."/>
            <person name="Bills G."/>
            <person name="Bluhm B.H."/>
            <person name="Cannon C."/>
            <person name="Castanera R."/>
            <person name="Culley D.E."/>
            <person name="Daum C."/>
            <person name="Ezra D."/>
            <person name="Gonzalez J.B."/>
            <person name="Henrissat B."/>
            <person name="Kuo A."/>
            <person name="Liang C."/>
            <person name="Lipzen A."/>
            <person name="Lutzoni F."/>
            <person name="Magnuson J."/>
            <person name="Mondo S."/>
            <person name="Nolan M."/>
            <person name="Ohm R."/>
            <person name="Pangilinan J."/>
            <person name="Park H.-J."/>
            <person name="Ramirez L."/>
            <person name="Alfaro M."/>
            <person name="Sun H."/>
            <person name="Tritt A."/>
            <person name="Yoshinaga Y."/>
            <person name="Zwiers L.-H."/>
            <person name="Turgeon B.G."/>
            <person name="Goodwin S.B."/>
            <person name="Spatafora J.W."/>
            <person name="Crous P.W."/>
            <person name="Grigoriev I.V."/>
        </authorList>
    </citation>
    <scope>NUCLEOTIDE SEQUENCE</scope>
    <source>
        <strain evidence="2 4">CBS 781.70</strain>
    </source>
</reference>
<dbReference type="Gene3D" id="2.30.29.30">
    <property type="entry name" value="Pleckstrin-homology domain (PH domain)/Phosphotyrosine-binding domain (PTB)"/>
    <property type="match status" value="1"/>
</dbReference>
<reference evidence="4" key="2">
    <citation type="submission" date="2020-04" db="EMBL/GenBank/DDBJ databases">
        <authorList>
            <consortium name="NCBI Genome Project"/>
        </authorList>
    </citation>
    <scope>NUCLEOTIDE SEQUENCE</scope>
    <source>
        <strain evidence="4">CBS 781.70</strain>
    </source>
</reference>
<proteinExistence type="predicted"/>
<name>A0A6G1G289_9PEZI</name>
<accession>A0A6G1G289</accession>
<dbReference type="InterPro" id="IPR001849">
    <property type="entry name" value="PH_domain"/>
</dbReference>
<dbReference type="InterPro" id="IPR011993">
    <property type="entry name" value="PH-like_dom_sf"/>
</dbReference>
<dbReference type="PROSITE" id="PS50003">
    <property type="entry name" value="PH_DOMAIN"/>
    <property type="match status" value="1"/>
</dbReference>
<feature type="domain" description="PH" evidence="1">
    <location>
        <begin position="24"/>
        <end position="142"/>
    </location>
</feature>
<dbReference type="GeneID" id="54416267"/>
<evidence type="ECO:0000313" key="3">
    <source>
        <dbReference type="Proteomes" id="UP000504638"/>
    </source>
</evidence>
<dbReference type="Proteomes" id="UP000504638">
    <property type="component" value="Unplaced"/>
</dbReference>
<dbReference type="AlphaFoldDB" id="A0A6G1G289"/>
<gene>
    <name evidence="2 4" type="ORF">P152DRAFT_379306</name>
</gene>
<dbReference type="RefSeq" id="XP_033533858.1">
    <property type="nucleotide sequence ID" value="XM_033675697.1"/>
</dbReference>
<dbReference type="InterPro" id="IPR058155">
    <property type="entry name" value="Skg3/CAF120-like_PH"/>
</dbReference>
<evidence type="ECO:0000313" key="2">
    <source>
        <dbReference type="EMBL" id="KAF1812227.1"/>
    </source>
</evidence>
<sequence>MEVAQDTLPELQPIFTFLNSHGNKLYQEGYFLMLHDLDSRGRPSGDRSWKECFAQLVGTVLSLWDAAALDAAGDNGEVVPTFINLSDASIKMIESLPMSSSTGQALQNVLSVSTAANNRYLLHFNSLNSLTQWTAGIRLAMFEHSSLQEAYTGSLIAGKGKALNNIRQIMDRTRVKQEDWVRVRFGAGTPWRRCWCVISPPDEKEYQKMQKSMKKKSYGKTPVLKGDIKFYDTRKVTKKSIPIATITDSYSAYAIYPQSKPLIDQSTLLKIEGKITIHTTPESRMEGFVFVMPEYHAAVSGFEMLLRFLFPVWDVFNLYGRPNRLVADVLDARGLMFALPKDKRYGYLDILDVAGLVHTEGSTNWSERAWRKQMKDLTNKRM</sequence>
<protein>
    <recommendedName>
        <fullName evidence="1">PH domain-containing protein</fullName>
    </recommendedName>
</protein>
<dbReference type="SUPFAM" id="SSF50729">
    <property type="entry name" value="PH domain-like"/>
    <property type="match status" value="1"/>
</dbReference>
<feature type="non-terminal residue" evidence="2">
    <location>
        <position position="382"/>
    </location>
</feature>
<evidence type="ECO:0000313" key="4">
    <source>
        <dbReference type="RefSeq" id="XP_033533858.1"/>
    </source>
</evidence>
<evidence type="ECO:0000259" key="1">
    <source>
        <dbReference type="PROSITE" id="PS50003"/>
    </source>
</evidence>
<dbReference type="OrthoDB" id="5563754at2759"/>
<keyword evidence="3" id="KW-1185">Reference proteome</keyword>
<dbReference type="FunFam" id="2.30.29.30:FF:000203">
    <property type="entry name" value="PH domain-containing protein"/>
    <property type="match status" value="1"/>
</dbReference>
<dbReference type="Pfam" id="PF00169">
    <property type="entry name" value="PH"/>
    <property type="match status" value="1"/>
</dbReference>
<organism evidence="2">
    <name type="scientific">Eremomyces bilateralis CBS 781.70</name>
    <dbReference type="NCBI Taxonomy" id="1392243"/>
    <lineage>
        <taxon>Eukaryota</taxon>
        <taxon>Fungi</taxon>
        <taxon>Dikarya</taxon>
        <taxon>Ascomycota</taxon>
        <taxon>Pezizomycotina</taxon>
        <taxon>Dothideomycetes</taxon>
        <taxon>Dothideomycetes incertae sedis</taxon>
        <taxon>Eremomycetales</taxon>
        <taxon>Eremomycetaceae</taxon>
        <taxon>Eremomyces</taxon>
    </lineage>
</organism>
<dbReference type="SMART" id="SM00233">
    <property type="entry name" value="PH"/>
    <property type="match status" value="2"/>
</dbReference>
<dbReference type="Pfam" id="PF25381">
    <property type="entry name" value="PH_26"/>
    <property type="match status" value="1"/>
</dbReference>
<dbReference type="EMBL" id="ML975158">
    <property type="protein sequence ID" value="KAF1812227.1"/>
    <property type="molecule type" value="Genomic_DNA"/>
</dbReference>